<keyword evidence="4 5" id="KW-0411">Iron-sulfur</keyword>
<proteinExistence type="predicted"/>
<organism evidence="6 7">
    <name type="scientific">Candidatus Nitrohelix vancouverensis</name>
    <dbReference type="NCBI Taxonomy" id="2705534"/>
    <lineage>
        <taxon>Bacteria</taxon>
        <taxon>Pseudomonadati</taxon>
        <taxon>Nitrospinota/Tectimicrobiota group</taxon>
        <taxon>Nitrospinota</taxon>
        <taxon>Nitrospinia</taxon>
        <taxon>Nitrospinales</taxon>
        <taxon>Nitrospinaceae</taxon>
        <taxon>Candidatus Nitrohelix</taxon>
    </lineage>
</organism>
<evidence type="ECO:0000256" key="3">
    <source>
        <dbReference type="ARBA" id="ARBA00023004"/>
    </source>
</evidence>
<dbReference type="InterPro" id="IPR007197">
    <property type="entry name" value="rSAM"/>
</dbReference>
<dbReference type="Gene3D" id="3.20.20.70">
    <property type="entry name" value="Aldolase class I"/>
    <property type="match status" value="1"/>
</dbReference>
<feature type="binding site" evidence="5">
    <location>
        <position position="85"/>
    </location>
    <ligand>
        <name>[4Fe-4S] cluster</name>
        <dbReference type="ChEBI" id="CHEBI:49883"/>
        <note>4Fe-4S-S-AdoMet</note>
    </ligand>
</feature>
<keyword evidence="3 5" id="KW-0408">Iron</keyword>
<dbReference type="InterPro" id="IPR013785">
    <property type="entry name" value="Aldolase_TIM"/>
</dbReference>
<name>A0A7T0G417_9BACT</name>
<gene>
    <name evidence="6" type="ORF">G3M78_11425</name>
</gene>
<feature type="binding site" evidence="5">
    <location>
        <position position="81"/>
    </location>
    <ligand>
        <name>[4Fe-4S] cluster</name>
        <dbReference type="ChEBI" id="CHEBI:49883"/>
        <note>4Fe-4S-S-AdoMet</note>
    </ligand>
</feature>
<keyword evidence="2 5" id="KW-0479">Metal-binding</keyword>
<dbReference type="AlphaFoldDB" id="A0A7T0G417"/>
<dbReference type="InterPro" id="IPR016431">
    <property type="entry name" value="Pyrv-formate_lyase-activ_prd"/>
</dbReference>
<dbReference type="GO" id="GO:0051536">
    <property type="term" value="F:iron-sulfur cluster binding"/>
    <property type="evidence" value="ECO:0007669"/>
    <property type="project" value="UniProtKB-KW"/>
</dbReference>
<dbReference type="GO" id="GO:0003824">
    <property type="term" value="F:catalytic activity"/>
    <property type="evidence" value="ECO:0007669"/>
    <property type="project" value="InterPro"/>
</dbReference>
<dbReference type="SFLD" id="SFLDS00029">
    <property type="entry name" value="Radical_SAM"/>
    <property type="match status" value="1"/>
</dbReference>
<dbReference type="GO" id="GO:0046872">
    <property type="term" value="F:metal ion binding"/>
    <property type="evidence" value="ECO:0007669"/>
    <property type="project" value="UniProtKB-KW"/>
</dbReference>
<keyword evidence="1 5" id="KW-0949">S-adenosyl-L-methionine</keyword>
<sequence>MNPRYLQLSSAELNRRADQAYEIYRSCEVCPRACAVDRTAGEMGFCGQSDQLSVSAAVKHFGEEPPFTGTCGVGNIFVSSCNLACSYCQNFQISQKKIGREVSYQETASQMLDLQRQGGHFIGWVSPSHVVPGLLKSLALARDQGLRLPIIYNTNAYDALPTLKLLDGVIDIYLPDMKYSSDEMGWEHSRGKGYKTHSQEAVLEMYRQAGPLTIGEDGLAQGGVLIRHLVLPNGLAGSWETLCFIAFEMSTRIPLSLMSQYQPVNKAMESPELARRPSPEEYQAVVKMAEELGFEHLFIQDPECKEHNLPDFTRAEDPFPLKQSPYRDSFVNGPQFC</sequence>
<evidence type="ECO:0000256" key="5">
    <source>
        <dbReference type="PIRSR" id="PIRSR004869-50"/>
    </source>
</evidence>
<evidence type="ECO:0000256" key="4">
    <source>
        <dbReference type="ARBA" id="ARBA00023014"/>
    </source>
</evidence>
<dbReference type="PANTHER" id="PTHR43075:SF1">
    <property type="entry name" value="FORMATE LYASE ACTIVATING ENZYME, PUTATIVE (AFU_ORTHOLOGUE AFUA_2G15630)-RELATED"/>
    <property type="match status" value="1"/>
</dbReference>
<dbReference type="EMBL" id="CP048620">
    <property type="protein sequence ID" value="QPJ65970.1"/>
    <property type="molecule type" value="Genomic_DNA"/>
</dbReference>
<dbReference type="KEGG" id="nva:G3M78_11425"/>
<evidence type="ECO:0000313" key="7">
    <source>
        <dbReference type="Proteomes" id="UP000594464"/>
    </source>
</evidence>
<protein>
    <submittedName>
        <fullName evidence="6">Radical SAM protein</fullName>
    </submittedName>
</protein>
<accession>A0A7T0G417</accession>
<dbReference type="PIRSF" id="PIRSF004869">
    <property type="entry name" value="PflX_prd"/>
    <property type="match status" value="1"/>
</dbReference>
<reference evidence="7" key="1">
    <citation type="submission" date="2020-02" db="EMBL/GenBank/DDBJ databases">
        <title>Genomic and physiological characterization of two novel Nitrospinaceae genera.</title>
        <authorList>
            <person name="Mueller A.J."/>
            <person name="Jung M.-Y."/>
            <person name="Strachan C.R."/>
            <person name="Herbold C.W."/>
            <person name="Kirkegaard R.H."/>
            <person name="Daims H."/>
        </authorList>
    </citation>
    <scope>NUCLEOTIDE SEQUENCE [LARGE SCALE GENOMIC DNA]</scope>
</reference>
<feature type="binding site" evidence="5">
    <location>
        <position position="88"/>
    </location>
    <ligand>
        <name>[4Fe-4S] cluster</name>
        <dbReference type="ChEBI" id="CHEBI:49883"/>
        <note>4Fe-4S-S-AdoMet</note>
    </ligand>
</feature>
<evidence type="ECO:0000313" key="6">
    <source>
        <dbReference type="EMBL" id="QPJ65970.1"/>
    </source>
</evidence>
<dbReference type="Proteomes" id="UP000594464">
    <property type="component" value="Chromosome"/>
</dbReference>
<dbReference type="SUPFAM" id="SSF102114">
    <property type="entry name" value="Radical SAM enzymes"/>
    <property type="match status" value="1"/>
</dbReference>
<dbReference type="PANTHER" id="PTHR43075">
    <property type="entry name" value="FORMATE LYASE ACTIVATING ENZYME, PUTATIVE (AFU_ORTHOLOGUE AFUA_2G15630)-RELATED"/>
    <property type="match status" value="1"/>
</dbReference>
<dbReference type="InterPro" id="IPR058240">
    <property type="entry name" value="rSAM_sf"/>
</dbReference>
<evidence type="ECO:0000256" key="1">
    <source>
        <dbReference type="ARBA" id="ARBA00022691"/>
    </source>
</evidence>
<dbReference type="SFLD" id="SFLDG01099">
    <property type="entry name" value="Uncharacterised_Radical_SAM_Su"/>
    <property type="match status" value="1"/>
</dbReference>
<dbReference type="InterPro" id="IPR040085">
    <property type="entry name" value="MJ0674-like"/>
</dbReference>
<evidence type="ECO:0000256" key="2">
    <source>
        <dbReference type="ARBA" id="ARBA00022723"/>
    </source>
</evidence>
<comment type="cofactor">
    <cofactor evidence="5">
        <name>[4Fe-4S] cluster</name>
        <dbReference type="ChEBI" id="CHEBI:49883"/>
    </cofactor>
    <text evidence="5">Binds 1 [4Fe-4S] cluster. The cluster is coordinated with 3 cysteines and an exchangeable S-adenosyl-L-methionine.</text>
</comment>